<dbReference type="Proteomes" id="UP000593567">
    <property type="component" value="Unassembled WGS sequence"/>
</dbReference>
<evidence type="ECO:0000256" key="2">
    <source>
        <dbReference type="ARBA" id="ARBA00022598"/>
    </source>
</evidence>
<dbReference type="GO" id="GO:0005737">
    <property type="term" value="C:cytoplasm"/>
    <property type="evidence" value="ECO:0007669"/>
    <property type="project" value="UniProtKB-SubCell"/>
</dbReference>
<dbReference type="Gene3D" id="3.40.440.10">
    <property type="entry name" value="Adenylosuccinate Synthetase, subunit A, domain 1"/>
    <property type="match status" value="1"/>
</dbReference>
<feature type="active site" description="Proton donor" evidence="8">
    <location>
        <position position="46"/>
    </location>
</feature>
<evidence type="ECO:0000256" key="11">
    <source>
        <dbReference type="SAM" id="MobiDB-lite"/>
    </source>
</evidence>
<evidence type="ECO:0000256" key="1">
    <source>
        <dbReference type="ARBA" id="ARBA00011738"/>
    </source>
</evidence>
<dbReference type="PROSITE" id="PS00513">
    <property type="entry name" value="ADENYLOSUCCIN_SYN_2"/>
    <property type="match status" value="1"/>
</dbReference>
<evidence type="ECO:0000256" key="3">
    <source>
        <dbReference type="ARBA" id="ARBA00022723"/>
    </source>
</evidence>
<feature type="binding site" evidence="8">
    <location>
        <begin position="17"/>
        <end position="23"/>
    </location>
    <ligand>
        <name>GTP</name>
        <dbReference type="ChEBI" id="CHEBI:37565"/>
    </ligand>
</feature>
<keyword evidence="8" id="KW-0963">Cytoplasm</keyword>
<keyword evidence="13" id="KW-1185">Reference proteome</keyword>
<dbReference type="PANTHER" id="PTHR11846:SF0">
    <property type="entry name" value="ADENYLOSUCCINATE SYNTHETASE"/>
    <property type="match status" value="1"/>
</dbReference>
<feature type="active site" description="Proton acceptor" evidence="8">
    <location>
        <position position="18"/>
    </location>
</feature>
<dbReference type="EC" id="6.3.4.4" evidence="8 10"/>
<sequence>MSSQSNQVSVVLGAQWGDEGKGKIVDLIASDQDIVCRCQGGNNAGHTVVVNGVSYFFHLLPSGIINDNCLSVLGNGVVIHLPGLFQEIRGIEEKGLVGWRERLVISDRAHLVFNFHQTADGMEESHRGSKNLGTTKKGIGPTYSSKTGRRGLRVCDLLGDPAKFSERFMNLGSHYQRLYPDTDFQLESELKTLSTVSGLDL</sequence>
<dbReference type="PANTHER" id="PTHR11846">
    <property type="entry name" value="ADENYLOSUCCINATE SYNTHETASE"/>
    <property type="match status" value="1"/>
</dbReference>
<dbReference type="InterPro" id="IPR042110">
    <property type="entry name" value="Adenylosuccinate_synth_dom2"/>
</dbReference>
<dbReference type="InterPro" id="IPR018220">
    <property type="entry name" value="Adenylosuccin_syn_GTP-bd"/>
</dbReference>
<dbReference type="UniPathway" id="UPA00075">
    <property type="reaction ID" value="UER00335"/>
</dbReference>
<feature type="binding site" evidence="8">
    <location>
        <begin position="43"/>
        <end position="46"/>
    </location>
    <ligand>
        <name>IMP</name>
        <dbReference type="ChEBI" id="CHEBI:58053"/>
    </ligand>
</feature>
<dbReference type="GO" id="GO:0044208">
    <property type="term" value="P:'de novo' AMP biosynthetic process"/>
    <property type="evidence" value="ECO:0007669"/>
    <property type="project" value="UniProtKB-UniRule"/>
</dbReference>
<comment type="function">
    <text evidence="8">Plays an important role in the de novo pathway and in the salvage pathway of purine nucleotide biosynthesis. Catalyzes the first commited step in the biosynthesis of AMP from IMP.</text>
</comment>
<accession>A0A7J7JAI9</accession>
<proteinExistence type="inferred from homology"/>
<evidence type="ECO:0000313" key="12">
    <source>
        <dbReference type="EMBL" id="KAF6022993.1"/>
    </source>
</evidence>
<protein>
    <recommendedName>
        <fullName evidence="8 10">Adenylosuccinate synthetase</fullName>
        <shortName evidence="8">AMPSase</shortName>
        <shortName evidence="8">AdSS</shortName>
        <ecNumber evidence="8 10">6.3.4.4</ecNumber>
    </recommendedName>
    <alternativeName>
        <fullName evidence="8">IMP--aspartate ligase</fullName>
    </alternativeName>
</protein>
<name>A0A7J7JAI9_BUGNE</name>
<dbReference type="GO" id="GO:0046040">
    <property type="term" value="P:IMP metabolic process"/>
    <property type="evidence" value="ECO:0007669"/>
    <property type="project" value="TreeGrafter"/>
</dbReference>
<keyword evidence="3 8" id="KW-0479">Metal-binding</keyword>
<feature type="region of interest" description="Disordered" evidence="11">
    <location>
        <begin position="123"/>
        <end position="145"/>
    </location>
</feature>
<comment type="catalytic activity">
    <reaction evidence="8 10">
        <text>IMP + L-aspartate + GTP = N(6)-(1,2-dicarboxyethyl)-AMP + GDP + phosphate + 2 H(+)</text>
        <dbReference type="Rhea" id="RHEA:15753"/>
        <dbReference type="ChEBI" id="CHEBI:15378"/>
        <dbReference type="ChEBI" id="CHEBI:29991"/>
        <dbReference type="ChEBI" id="CHEBI:37565"/>
        <dbReference type="ChEBI" id="CHEBI:43474"/>
        <dbReference type="ChEBI" id="CHEBI:57567"/>
        <dbReference type="ChEBI" id="CHEBI:58053"/>
        <dbReference type="ChEBI" id="CHEBI:58189"/>
        <dbReference type="EC" id="6.3.4.4"/>
    </reaction>
</comment>
<feature type="binding site" evidence="8">
    <location>
        <position position="149"/>
    </location>
    <ligand>
        <name>IMP</name>
        <dbReference type="ChEBI" id="CHEBI:58053"/>
        <note>ligand shared between dimeric partners</note>
    </ligand>
</feature>
<organism evidence="12 13">
    <name type="scientific">Bugula neritina</name>
    <name type="common">Brown bryozoan</name>
    <name type="synonym">Sertularia neritina</name>
    <dbReference type="NCBI Taxonomy" id="10212"/>
    <lineage>
        <taxon>Eukaryota</taxon>
        <taxon>Metazoa</taxon>
        <taxon>Spiralia</taxon>
        <taxon>Lophotrochozoa</taxon>
        <taxon>Bryozoa</taxon>
        <taxon>Gymnolaemata</taxon>
        <taxon>Cheilostomatida</taxon>
        <taxon>Flustrina</taxon>
        <taxon>Buguloidea</taxon>
        <taxon>Bugulidae</taxon>
        <taxon>Bugula</taxon>
    </lineage>
</organism>
<dbReference type="SMART" id="SM00788">
    <property type="entry name" value="Adenylsucc_synt"/>
    <property type="match status" value="1"/>
</dbReference>
<comment type="subcellular location">
    <subcellularLocation>
        <location evidence="8">Cytoplasm</location>
    </subcellularLocation>
</comment>
<feature type="active site" evidence="9">
    <location>
        <position position="146"/>
    </location>
</feature>
<evidence type="ECO:0000256" key="6">
    <source>
        <dbReference type="ARBA" id="ARBA00022842"/>
    </source>
</evidence>
<gene>
    <name evidence="12" type="ORF">EB796_018688</name>
</gene>
<dbReference type="GO" id="GO:0004019">
    <property type="term" value="F:adenylosuccinate synthase activity"/>
    <property type="evidence" value="ECO:0007669"/>
    <property type="project" value="UniProtKB-UniRule"/>
</dbReference>
<evidence type="ECO:0000256" key="8">
    <source>
        <dbReference type="HAMAP-Rule" id="MF_03125"/>
    </source>
</evidence>
<dbReference type="HAMAP" id="MF_00011">
    <property type="entry name" value="Adenylosucc_synth"/>
    <property type="match status" value="1"/>
</dbReference>
<comment type="function">
    <text evidence="10">Plays an important role in the de novo pathway of purine nucleotide biosynthesis.</text>
</comment>
<evidence type="ECO:0000256" key="5">
    <source>
        <dbReference type="ARBA" id="ARBA00022755"/>
    </source>
</evidence>
<comment type="caution">
    <text evidence="12">The sequence shown here is derived from an EMBL/GenBank/DDBJ whole genome shotgun (WGS) entry which is preliminary data.</text>
</comment>
<feature type="binding site" evidence="8">
    <location>
        <begin position="18"/>
        <end position="21"/>
    </location>
    <ligand>
        <name>IMP</name>
        <dbReference type="ChEBI" id="CHEBI:58053"/>
    </ligand>
</feature>
<dbReference type="InterPro" id="IPR042109">
    <property type="entry name" value="Adenylosuccinate_synth_dom1"/>
</dbReference>
<feature type="binding site" evidence="8">
    <location>
        <position position="18"/>
    </location>
    <ligand>
        <name>Mg(2+)</name>
        <dbReference type="ChEBI" id="CHEBI:18420"/>
    </ligand>
</feature>
<keyword evidence="2 8" id="KW-0436">Ligase</keyword>
<feature type="binding site" evidence="8">
    <location>
        <position position="45"/>
    </location>
    <ligand>
        <name>Mg(2+)</name>
        <dbReference type="ChEBI" id="CHEBI:18420"/>
    </ligand>
</feature>
<evidence type="ECO:0000256" key="4">
    <source>
        <dbReference type="ARBA" id="ARBA00022741"/>
    </source>
</evidence>
<comment type="caution">
    <text evidence="8">Lacks conserved residue(s) required for the propagation of feature annotation.</text>
</comment>
<keyword evidence="6 8" id="KW-0460">Magnesium</keyword>
<comment type="cofactor">
    <cofactor evidence="8">
        <name>Mg(2+)</name>
        <dbReference type="ChEBI" id="CHEBI:18420"/>
    </cofactor>
    <text evidence="8">Binds 1 Mg(2+) ion per subunit.</text>
</comment>
<reference evidence="12" key="1">
    <citation type="submission" date="2020-06" db="EMBL/GenBank/DDBJ databases">
        <title>Draft genome of Bugula neritina, a colonial animal packing powerful symbionts and potential medicines.</title>
        <authorList>
            <person name="Rayko M."/>
        </authorList>
    </citation>
    <scope>NUCLEOTIDE SEQUENCE [LARGE SCALE GENOMIC DNA]</scope>
    <source>
        <strain evidence="12">Kwan_BN1</strain>
    </source>
</reference>
<comment type="pathway">
    <text evidence="8 10">Purine metabolism; AMP biosynthesis via de novo pathway; AMP from IMP: step 1/2.</text>
</comment>
<dbReference type="EMBL" id="VXIV02002776">
    <property type="protein sequence ID" value="KAF6022993.1"/>
    <property type="molecule type" value="Genomic_DNA"/>
</dbReference>
<dbReference type="GO" id="GO:0000287">
    <property type="term" value="F:magnesium ion binding"/>
    <property type="evidence" value="ECO:0007669"/>
    <property type="project" value="UniProtKB-UniRule"/>
</dbReference>
<dbReference type="PROSITE" id="PS01266">
    <property type="entry name" value="ADENYLOSUCCIN_SYN_1"/>
    <property type="match status" value="1"/>
</dbReference>
<keyword evidence="7 8" id="KW-0342">GTP-binding</keyword>
<comment type="subunit">
    <text evidence="1 8">Homodimer.</text>
</comment>
<dbReference type="InterPro" id="IPR027417">
    <property type="entry name" value="P-loop_NTPase"/>
</dbReference>
<dbReference type="GO" id="GO:0005525">
    <property type="term" value="F:GTP binding"/>
    <property type="evidence" value="ECO:0007669"/>
    <property type="project" value="UniProtKB-UniRule"/>
</dbReference>
<dbReference type="InterPro" id="IPR033128">
    <property type="entry name" value="Adenylosuccin_syn_Lys_AS"/>
</dbReference>
<evidence type="ECO:0000256" key="10">
    <source>
        <dbReference type="RuleBase" id="RU000520"/>
    </source>
</evidence>
<dbReference type="OrthoDB" id="10265645at2759"/>
<dbReference type="AlphaFoldDB" id="A0A7J7JAI9"/>
<keyword evidence="5 8" id="KW-0658">Purine biosynthesis</keyword>
<comment type="similarity">
    <text evidence="8 10">Belongs to the adenylosuccinate synthetase family.</text>
</comment>
<feature type="binding site" evidence="8">
    <location>
        <begin position="45"/>
        <end position="47"/>
    </location>
    <ligand>
        <name>GTP</name>
        <dbReference type="ChEBI" id="CHEBI:37565"/>
    </ligand>
</feature>
<dbReference type="InterPro" id="IPR001114">
    <property type="entry name" value="Adenylosuccinate_synthetase"/>
</dbReference>
<feature type="binding site" evidence="8">
    <location>
        <position position="135"/>
    </location>
    <ligand>
        <name>IMP</name>
        <dbReference type="ChEBI" id="CHEBI:58053"/>
    </ligand>
</feature>
<dbReference type="Gene3D" id="1.10.300.10">
    <property type="entry name" value="Adenylosuccinate Synthetase, subunit A, domain 2"/>
    <property type="match status" value="1"/>
</dbReference>
<evidence type="ECO:0000256" key="9">
    <source>
        <dbReference type="PROSITE-ProRule" id="PRU10134"/>
    </source>
</evidence>
<evidence type="ECO:0000313" key="13">
    <source>
        <dbReference type="Proteomes" id="UP000593567"/>
    </source>
</evidence>
<dbReference type="SUPFAM" id="SSF52540">
    <property type="entry name" value="P-loop containing nucleoside triphosphate hydrolases"/>
    <property type="match status" value="1"/>
</dbReference>
<dbReference type="Pfam" id="PF00709">
    <property type="entry name" value="Adenylsucc_synt"/>
    <property type="match status" value="1"/>
</dbReference>
<evidence type="ECO:0000256" key="7">
    <source>
        <dbReference type="ARBA" id="ARBA00023134"/>
    </source>
</evidence>
<keyword evidence="4 8" id="KW-0547">Nucleotide-binding</keyword>